<dbReference type="InterPro" id="IPR059075">
    <property type="entry name" value="TPR_TTI1_2nd_yeast"/>
</dbReference>
<feature type="domain" description="TTI1 C-terminal TPR" evidence="3">
    <location>
        <begin position="815"/>
        <end position="933"/>
    </location>
</feature>
<dbReference type="InterPro" id="IPR052587">
    <property type="entry name" value="TELO2-interacting_protein_1"/>
</dbReference>
<dbReference type="InterPro" id="IPR057566">
    <property type="entry name" value="TPR_TTI1_N"/>
</dbReference>
<evidence type="ECO:0000313" key="5">
    <source>
        <dbReference type="RefSeq" id="XP_033767592.1"/>
    </source>
</evidence>
<dbReference type="InterPro" id="IPR011989">
    <property type="entry name" value="ARM-like"/>
</dbReference>
<dbReference type="Pfam" id="PF26245">
    <property type="entry name" value="TPR_TTI1_2nd_yeast"/>
    <property type="match status" value="1"/>
</dbReference>
<protein>
    <submittedName>
        <fullName evidence="5">Tti1p</fullName>
    </submittedName>
</protein>
<feature type="domain" description="TTI1 N-terminal TPR" evidence="2">
    <location>
        <begin position="8"/>
        <end position="369"/>
    </location>
</feature>
<dbReference type="KEGG" id="spao:SPAR_K01770"/>
<dbReference type="InterPro" id="IPR057567">
    <property type="entry name" value="TPR_TTI1_C"/>
</dbReference>
<dbReference type="InterPro" id="IPR049362">
    <property type="entry name" value="TTI1_rpt"/>
</dbReference>
<reference evidence="5" key="1">
    <citation type="journal article" date="2017" name="Nat. Genet.">
        <title>Contrasting evolutionary genome dynamics between domesticated and wild yeasts.</title>
        <authorList>
            <person name="Yue J.X."/>
            <person name="Li J."/>
            <person name="Aigrain L."/>
            <person name="Hallin J."/>
            <person name="Persson K."/>
            <person name="Oliver K."/>
            <person name="Bergstrom A."/>
            <person name="Coupland P."/>
            <person name="Warringer J."/>
            <person name="Lagomarsino M.C."/>
            <person name="Fischer G."/>
            <person name="Durbin R."/>
            <person name="Liti G."/>
        </authorList>
    </citation>
    <scope>NUCLEOTIDE SEQUENCE</scope>
    <source>
        <strain evidence="5">CBS432</strain>
    </source>
</reference>
<name>A0A8B8UUZ4_SACPA</name>
<feature type="domain" description="TEL2-interacting protein 1 second TPR" evidence="4">
    <location>
        <begin position="373"/>
        <end position="620"/>
    </location>
</feature>
<accession>A0A8B8UUZ4</accession>
<organism evidence="5">
    <name type="scientific">Saccharomyces paradoxus</name>
    <name type="common">Yeast</name>
    <name type="synonym">Saccharomyces douglasii</name>
    <dbReference type="NCBI Taxonomy" id="27291"/>
    <lineage>
        <taxon>Eukaryota</taxon>
        <taxon>Fungi</taxon>
        <taxon>Dikarya</taxon>
        <taxon>Ascomycota</taxon>
        <taxon>Saccharomycotina</taxon>
        <taxon>Saccharomycetes</taxon>
        <taxon>Saccharomycetales</taxon>
        <taxon>Saccharomycetaceae</taxon>
        <taxon>Saccharomyces</taxon>
    </lineage>
</organism>
<evidence type="ECO:0000259" key="2">
    <source>
        <dbReference type="Pfam" id="PF24173"/>
    </source>
</evidence>
<dbReference type="RefSeq" id="XP_033767592.1">
    <property type="nucleotide sequence ID" value="XM_033911701.1"/>
</dbReference>
<dbReference type="OrthoDB" id="6781668at2759"/>
<dbReference type="InterPro" id="IPR016024">
    <property type="entry name" value="ARM-type_fold"/>
</dbReference>
<reference evidence="5" key="4">
    <citation type="submission" date="2025-08" db="UniProtKB">
        <authorList>
            <consortium name="RefSeq"/>
        </authorList>
    </citation>
    <scope>IDENTIFICATION</scope>
    <source>
        <strain evidence="5">CBS432</strain>
    </source>
</reference>
<dbReference type="InterPro" id="IPR016441">
    <property type="entry name" value="Tti1"/>
</dbReference>
<dbReference type="PANTHER" id="PTHR18460:SF3">
    <property type="entry name" value="TELO2-INTERACTING PROTEIN 1 HOMOLOG"/>
    <property type="match status" value="1"/>
</dbReference>
<dbReference type="AlphaFoldDB" id="A0A8B8UUZ4"/>
<reference evidence="5" key="3">
    <citation type="submission" date="2025-07" db="EMBL/GenBank/DDBJ databases">
        <authorList>
            <consortium name="NCBI Genome Project"/>
        </authorList>
    </citation>
    <scope>NUCLEOTIDE SEQUENCE</scope>
    <source>
        <strain evidence="5">CBS432</strain>
    </source>
</reference>
<dbReference type="GO" id="GO:0005737">
    <property type="term" value="C:cytoplasm"/>
    <property type="evidence" value="ECO:0007669"/>
    <property type="project" value="TreeGrafter"/>
</dbReference>
<evidence type="ECO:0000256" key="1">
    <source>
        <dbReference type="SAM" id="MobiDB-lite"/>
    </source>
</evidence>
<evidence type="ECO:0000259" key="3">
    <source>
        <dbReference type="Pfam" id="PF24181"/>
    </source>
</evidence>
<dbReference type="GeneID" id="54631945"/>
<dbReference type="Pfam" id="PF24181">
    <property type="entry name" value="TPR_TTI1_C"/>
    <property type="match status" value="1"/>
</dbReference>
<dbReference type="VEuPathDB" id="FungiDB:SPAR_K01770"/>
<dbReference type="Pfam" id="PF21547">
    <property type="entry name" value="TTI1"/>
    <property type="match status" value="1"/>
</dbReference>
<proteinExistence type="predicted"/>
<dbReference type="PANTHER" id="PTHR18460">
    <property type="entry name" value="TEL2 INTERACTING PROTEIN 1 TTI1 FAMILY MEMBER"/>
    <property type="match status" value="1"/>
</dbReference>
<feature type="compositionally biased region" description="Acidic residues" evidence="1">
    <location>
        <begin position="815"/>
        <end position="824"/>
    </location>
</feature>
<dbReference type="SUPFAM" id="SSF48371">
    <property type="entry name" value="ARM repeat"/>
    <property type="match status" value="1"/>
</dbReference>
<dbReference type="Gene3D" id="1.25.10.10">
    <property type="entry name" value="Leucine-rich Repeat Variant"/>
    <property type="match status" value="1"/>
</dbReference>
<reference evidence="5" key="2">
    <citation type="submission" date="2020-01" db="EMBL/GenBank/DDBJ databases">
        <title>Population-level Yeast Reference Genomes.</title>
        <authorList>
            <person name="Yue J.-X."/>
        </authorList>
    </citation>
    <scope>NUCLEOTIDE SEQUENCE</scope>
    <source>
        <strain evidence="5">CBS432</strain>
    </source>
</reference>
<dbReference type="Pfam" id="PF24173">
    <property type="entry name" value="TPR_TTI1_N"/>
    <property type="match status" value="1"/>
</dbReference>
<gene>
    <name evidence="5" type="primary">TTI1</name>
    <name evidence="5" type="ORF">SPAR_K01770</name>
</gene>
<sequence>MDSDTDAFKDIRISCVDLSRIAFLPTESFDPNSLALLACLKKVEEKLSTYKDDSLSQKFADYVFVPIASLLKQPALGESQTEYVLLIIFHLLRICWSSNGKFSEQLGQHLFPLITFLISSDKENQKLISRSDEFKYAGCLALCQFFKSIRSQQYSNEFFTNSKSKLLPALGHSVTVLLKILEQSPQNNELQLKVLASLEILFQDIISDGEMLSFILPGNVSVFTKILIKPGRQTHYKVCIRTLEVLAKLLVLVYDDFSLQVKINKLTDIRELSDAKLKHELNQPFSFNEPIVLSSTDGKTHRDTSWLRATSGQIKIALEAFIPKLLKRNNEAIDEALATFVSILLTRCEKSLHNCENVLVSALVNLQRDPMSKLSSHLVKLKELVNEDLHKLSDMIRFENADKLSSLSFAITILEKNNEKDMVVNGAIKCLFESVNESIEPPNLINHKEKIIEESSQITTMVHFENLENRNAVIALPRLSEDMSLKLEKFTYHIGSLLSERDMLNDVVIELISEQVNSPRTQKIVALWLSTSFLKAVGKPPKRENDYLQFEPNVNDSYSVVEEACLIVLEFCNELSQDISMEIEGKGIKKSDEFAVCTILFSIETICAVMKNEFQPELIDYIYTVIDALASPSETIRHVGQSCALTIADTLYHGSVPNMILSNVDYLVESISSRLNSGMTERVSQILMVICQLAGYETIENFKDVIETIFKLLDYYHGYSDLCLQFFQLFEIIILEMKKKYITDETILKIANQHISQSTFSPWGMTDFQQVLNILDKETHVKDDMVDGNGVDFLKDDNGPSNFQEYFDSKLREPDSDDEEDEVEGSPSGEAELWTSPIPRDSYKILLQILGYGERLLTHPSKRLRVQILFAMRLIFPLLSTQHNLLIREVASTWDSIIQCVLCADYSIVQPACTCVEQMIRYSGDFVSKRFIELWQKLCQDSFILKELRIDPTVHNHRKKSIGKHVKFPPVTENALVSVVHMVLEGVKITEYLISEAVLEQIIYCCIQVVPVEEISAMSLIMGDIVWKIRNVN</sequence>
<evidence type="ECO:0000259" key="4">
    <source>
        <dbReference type="Pfam" id="PF26245"/>
    </source>
</evidence>
<dbReference type="PIRSF" id="PIRSF005250">
    <property type="entry name" value="UCP005250"/>
    <property type="match status" value="1"/>
</dbReference>
<feature type="region of interest" description="Disordered" evidence="1">
    <location>
        <begin position="811"/>
        <end position="835"/>
    </location>
</feature>